<comment type="caution">
    <text evidence="6">The sequence shown here is derived from an EMBL/GenBank/DDBJ whole genome shotgun (WGS) entry which is preliminary data.</text>
</comment>
<sequence>MRLRLASTLVASLLAGAAAFPAVAQTKDTLTVGMPIEPPNLDPTAAAASAIREVTYRNVYEGLTRLDRNGQVQPALAESWTISDDKLTYTFKLRQNVKFHNGRAFVADDVKFSLDRAKDPQSTNPQKALFTAIDSVDVVDPHTVTVKLKAPTGLFLWNMAWGDASIFAKETVETNKTNPVGTGAYKFVSWTRGDRVVLEKNPDYRDAANVKMRQVTFRFIADAQAQSAALKAGDVDAFPNFGAPELFEEFKKDSKFTVVAGNTEGEIVAGMNNARKPFDDVRVRRALAMSIDRKSLIEAAYSGIGIPIGAHFSPAQPGYVDLTGVYKYDPPAAKKLLADAGYPNGFTATIKMPQMTYATRSAEILSSFFAEIGVTLKLEPIEFPGQWLDQVYKRTEYDMTIVAHTEPLDLGIYARDNYYFNYKNDAFKAIMAKVTTATDDKQRFEFLAEAQRKLAEDEPALFLFLLPKLGIWNAKLKGMWENQPLPVNDVVEASWQ</sequence>
<dbReference type="RefSeq" id="WP_379875413.1">
    <property type="nucleotide sequence ID" value="NZ_JBHUIP010000004.1"/>
</dbReference>
<protein>
    <submittedName>
        <fullName evidence="6">ABC transporter substrate-binding protein</fullName>
    </submittedName>
</protein>
<name>A0ABW5DMT4_9PROT</name>
<organism evidence="6 7">
    <name type="scientific">Lacibacterium aquatile</name>
    <dbReference type="NCBI Taxonomy" id="1168082"/>
    <lineage>
        <taxon>Bacteria</taxon>
        <taxon>Pseudomonadati</taxon>
        <taxon>Pseudomonadota</taxon>
        <taxon>Alphaproteobacteria</taxon>
        <taxon>Rhodospirillales</taxon>
        <taxon>Rhodospirillaceae</taxon>
    </lineage>
</organism>
<dbReference type="SUPFAM" id="SSF53850">
    <property type="entry name" value="Periplasmic binding protein-like II"/>
    <property type="match status" value="1"/>
</dbReference>
<feature type="signal peptide" evidence="4">
    <location>
        <begin position="1"/>
        <end position="24"/>
    </location>
</feature>
<dbReference type="Gene3D" id="3.40.190.10">
    <property type="entry name" value="Periplasmic binding protein-like II"/>
    <property type="match status" value="1"/>
</dbReference>
<comment type="similarity">
    <text evidence="2">Belongs to the bacterial solute-binding protein 5 family.</text>
</comment>
<dbReference type="EMBL" id="JBHUIP010000004">
    <property type="protein sequence ID" value="MFD2262453.1"/>
    <property type="molecule type" value="Genomic_DNA"/>
</dbReference>
<evidence type="ECO:0000256" key="3">
    <source>
        <dbReference type="ARBA" id="ARBA00022729"/>
    </source>
</evidence>
<feature type="chain" id="PRO_5045851580" evidence="4">
    <location>
        <begin position="25"/>
        <end position="496"/>
    </location>
</feature>
<dbReference type="Proteomes" id="UP001597295">
    <property type="component" value="Unassembled WGS sequence"/>
</dbReference>
<dbReference type="Pfam" id="PF00496">
    <property type="entry name" value="SBP_bac_5"/>
    <property type="match status" value="1"/>
</dbReference>
<comment type="subcellular location">
    <subcellularLocation>
        <location evidence="1">Periplasm</location>
    </subcellularLocation>
</comment>
<keyword evidence="7" id="KW-1185">Reference proteome</keyword>
<proteinExistence type="inferred from homology"/>
<dbReference type="PIRSF" id="PIRSF002741">
    <property type="entry name" value="MppA"/>
    <property type="match status" value="1"/>
</dbReference>
<evidence type="ECO:0000259" key="5">
    <source>
        <dbReference type="Pfam" id="PF00496"/>
    </source>
</evidence>
<dbReference type="Gene3D" id="3.10.105.10">
    <property type="entry name" value="Dipeptide-binding Protein, Domain 3"/>
    <property type="match status" value="1"/>
</dbReference>
<dbReference type="PANTHER" id="PTHR30290:SF38">
    <property type="entry name" value="D,D-DIPEPTIDE-BINDING PERIPLASMIC PROTEIN DDPA-RELATED"/>
    <property type="match status" value="1"/>
</dbReference>
<dbReference type="PANTHER" id="PTHR30290">
    <property type="entry name" value="PERIPLASMIC BINDING COMPONENT OF ABC TRANSPORTER"/>
    <property type="match status" value="1"/>
</dbReference>
<keyword evidence="3 4" id="KW-0732">Signal</keyword>
<dbReference type="InterPro" id="IPR039424">
    <property type="entry name" value="SBP_5"/>
</dbReference>
<reference evidence="7" key="1">
    <citation type="journal article" date="2019" name="Int. J. Syst. Evol. Microbiol.">
        <title>The Global Catalogue of Microorganisms (GCM) 10K type strain sequencing project: providing services to taxonomists for standard genome sequencing and annotation.</title>
        <authorList>
            <consortium name="The Broad Institute Genomics Platform"/>
            <consortium name="The Broad Institute Genome Sequencing Center for Infectious Disease"/>
            <person name="Wu L."/>
            <person name="Ma J."/>
        </authorList>
    </citation>
    <scope>NUCLEOTIDE SEQUENCE [LARGE SCALE GENOMIC DNA]</scope>
    <source>
        <strain evidence="7">CGMCC 1.19062</strain>
    </source>
</reference>
<evidence type="ECO:0000256" key="4">
    <source>
        <dbReference type="SAM" id="SignalP"/>
    </source>
</evidence>
<evidence type="ECO:0000313" key="7">
    <source>
        <dbReference type="Proteomes" id="UP001597295"/>
    </source>
</evidence>
<dbReference type="InterPro" id="IPR000914">
    <property type="entry name" value="SBP_5_dom"/>
</dbReference>
<evidence type="ECO:0000256" key="1">
    <source>
        <dbReference type="ARBA" id="ARBA00004418"/>
    </source>
</evidence>
<gene>
    <name evidence="6" type="ORF">ACFSM5_06095</name>
</gene>
<dbReference type="InterPro" id="IPR030678">
    <property type="entry name" value="Peptide/Ni-bd"/>
</dbReference>
<evidence type="ECO:0000313" key="6">
    <source>
        <dbReference type="EMBL" id="MFD2262453.1"/>
    </source>
</evidence>
<accession>A0ABW5DMT4</accession>
<feature type="domain" description="Solute-binding protein family 5" evidence="5">
    <location>
        <begin position="71"/>
        <end position="406"/>
    </location>
</feature>
<evidence type="ECO:0000256" key="2">
    <source>
        <dbReference type="ARBA" id="ARBA00005695"/>
    </source>
</evidence>
<dbReference type="CDD" id="cd08494">
    <property type="entry name" value="PBP2_NikA_DppA_OppA_like_6"/>
    <property type="match status" value="1"/>
</dbReference>